<dbReference type="EMBL" id="JANHOG010000388">
    <property type="protein sequence ID" value="KAJ3554883.1"/>
    <property type="molecule type" value="Genomic_DNA"/>
</dbReference>
<keyword evidence="2" id="KW-1185">Reference proteome</keyword>
<sequence length="865" mass="95536">MDAQLKELAKLEKLVSNSSSSKGKSPCIQDSLDSLLRSLQEAKEQVQSGSASQETLTDLCNTVDSKKKDIDERQKEIYNSLAKFGKGLDKKFPAPLPSYQPLFVSPEAGDALAHTIAVHFLRTGQFNTAETFINESGVVISPDMQANFLELHRIVTALRQQDISPALLWTERNRPFLDARTSPLEFHLHRSQYIRLLLSSDPPDVATALVYAKAQFPPFYAEYETEINRLMNCITYLPLVRIQKSPYADLASPSLHLDLEPLFAKEYCASLGMSRQVPLRVVGDIGGGGALARIEKGRKVMRERKSEWSQSDELPIEIPLPPENRYHSIFACPVSKEQSTEQNPPMMMSCGHVITKDSLQKLSKPGGRVKCPYCPVESQTGSPHLKALPVDMVVSTPMDTELSFLFLGDDVFLHIFELLSAADVVALRKSCKYLSCVSQTRYLWHRLLCRDVVKPGKALPYYSKAVEDLQSRELELLTRHALRVDSPSTNYVINRLDRDRESISWLRIVQGQWLMVASRNVSTKKSMLTIYSVASVQAGRPLPLLTSELVGPVSSGEVEVQEDQLVVALCFQVPKRMVVMMSVRQCGNGLIFCELARFPGLSHVKCVRGELLACAVQGDATSPCIANWKTGEIVTLPGLAKDARCLSMAIRDDLCAVATSEALHTYGLPRGGETPLLQVLPFSHVAENVAISKGMETLHLDQGTVLQNQLNVFVTNKLGLYVYRAYQESPGSFSMDVITEREEPASASGSQASKPMYPCFGNSSSQIAWIYPPTSLFDRQSRVVTAKIQQDPSPTSCTANLSIMFESKATDLPSLYAMPVMDFDDGSGLLAIGNGFGHLALYSFGGVLPPNYSQCLRQIPTPIIA</sequence>
<comment type="caution">
    <text evidence="1">The sequence shown here is derived from an EMBL/GenBank/DDBJ whole genome shotgun (WGS) entry which is preliminary data.</text>
</comment>
<reference evidence="1" key="1">
    <citation type="submission" date="2022-07" db="EMBL/GenBank/DDBJ databases">
        <title>Genome Sequence of Phlebia brevispora.</title>
        <authorList>
            <person name="Buettner E."/>
        </authorList>
    </citation>
    <scope>NUCLEOTIDE SEQUENCE</scope>
    <source>
        <strain evidence="1">MPL23</strain>
    </source>
</reference>
<proteinExistence type="predicted"/>
<gene>
    <name evidence="1" type="ORF">NM688_g2876</name>
</gene>
<protein>
    <submittedName>
        <fullName evidence="1">Uncharacterized protein</fullName>
    </submittedName>
</protein>
<organism evidence="1 2">
    <name type="scientific">Phlebia brevispora</name>
    <dbReference type="NCBI Taxonomy" id="194682"/>
    <lineage>
        <taxon>Eukaryota</taxon>
        <taxon>Fungi</taxon>
        <taxon>Dikarya</taxon>
        <taxon>Basidiomycota</taxon>
        <taxon>Agaricomycotina</taxon>
        <taxon>Agaricomycetes</taxon>
        <taxon>Polyporales</taxon>
        <taxon>Meruliaceae</taxon>
        <taxon>Phlebia</taxon>
    </lineage>
</organism>
<name>A0ACC1T7F9_9APHY</name>
<dbReference type="Proteomes" id="UP001148662">
    <property type="component" value="Unassembled WGS sequence"/>
</dbReference>
<evidence type="ECO:0000313" key="1">
    <source>
        <dbReference type="EMBL" id="KAJ3554883.1"/>
    </source>
</evidence>
<evidence type="ECO:0000313" key="2">
    <source>
        <dbReference type="Proteomes" id="UP001148662"/>
    </source>
</evidence>
<accession>A0ACC1T7F9</accession>